<gene>
    <name evidence="4" type="primary">glcE</name>
    <name evidence="4" type="ORF">Q8A70_06700</name>
</gene>
<evidence type="ECO:0000256" key="1">
    <source>
        <dbReference type="ARBA" id="ARBA00022630"/>
    </source>
</evidence>
<keyword evidence="2" id="KW-0274">FAD</keyword>
<protein>
    <submittedName>
        <fullName evidence="4">Glycolate oxidase subunit GlcE</fullName>
        <ecNumber evidence="4">1.1.99.14</ecNumber>
    </submittedName>
</protein>
<proteinExistence type="predicted"/>
<dbReference type="InterPro" id="IPR016166">
    <property type="entry name" value="FAD-bd_PCMH"/>
</dbReference>
<dbReference type="Gene3D" id="3.30.465.10">
    <property type="match status" value="1"/>
</dbReference>
<dbReference type="EC" id="1.1.99.14" evidence="4"/>
<sequence>MELLSPASLEEVADCVRSAIADKASLEILGASSKRGFGRPVDAAKQLTTAAMSGIVSYHPEELVLVARAGTHMDEIAAALEEKNQHLAFEPPDFGKLYPGDDAGSNRTGTIGGILATNLSGPRRFKAGAARDHFLGFNAVNGRGEIFKAGGPVVKNVTGYDLPKLLAGSFGTLAVMDEVTVKVLPRPEKTRTVLLYGLDAAAANAAMTKALTGPYDLSGAAFLPQIQAQASQCDYVGAQGSVTALRVEGSGPVVDHHCAALRRDFGGPTEELHSANSITLWREIRDLAPFFDVDTILWRISVPPAHGAGVAASIAIDLPGANFLLDWGGGLVWLSLPADGGANAEKIRRAFQRCGGHATLVRAPEAERRKVQVFEADGAKALTDEVKRSFDPERVLNPGRMHEGV</sequence>
<dbReference type="RefSeq" id="WP_379954747.1">
    <property type="nucleotide sequence ID" value="NZ_JAUYVI010000002.1"/>
</dbReference>
<dbReference type="InterPro" id="IPR016169">
    <property type="entry name" value="FAD-bd_PCMH_sub2"/>
</dbReference>
<evidence type="ECO:0000259" key="3">
    <source>
        <dbReference type="PROSITE" id="PS51387"/>
    </source>
</evidence>
<dbReference type="SUPFAM" id="SSF55103">
    <property type="entry name" value="FAD-linked oxidases, C-terminal domain"/>
    <property type="match status" value="1"/>
</dbReference>
<dbReference type="InterPro" id="IPR006094">
    <property type="entry name" value="Oxid_FAD_bind_N"/>
</dbReference>
<dbReference type="Proteomes" id="UP001230156">
    <property type="component" value="Unassembled WGS sequence"/>
</dbReference>
<dbReference type="PANTHER" id="PTHR11748">
    <property type="entry name" value="D-LACTATE DEHYDROGENASE"/>
    <property type="match status" value="1"/>
</dbReference>
<name>A0ABU0YJG6_9PROT</name>
<keyword evidence="1" id="KW-0285">Flavoprotein</keyword>
<accession>A0ABU0YJG6</accession>
<keyword evidence="4" id="KW-0560">Oxidoreductase</keyword>
<comment type="caution">
    <text evidence="4">The sequence shown here is derived from an EMBL/GenBank/DDBJ whole genome shotgun (WGS) entry which is preliminary data.</text>
</comment>
<dbReference type="InterPro" id="IPR036318">
    <property type="entry name" value="FAD-bd_PCMH-like_sf"/>
</dbReference>
<dbReference type="NCBIfam" id="NF008439">
    <property type="entry name" value="PRK11282.1"/>
    <property type="match status" value="1"/>
</dbReference>
<dbReference type="PROSITE" id="PS51387">
    <property type="entry name" value="FAD_PCMH"/>
    <property type="match status" value="1"/>
</dbReference>
<dbReference type="PANTHER" id="PTHR11748:SF103">
    <property type="entry name" value="GLYCOLATE OXIDASE SUBUNIT GLCE"/>
    <property type="match status" value="1"/>
</dbReference>
<dbReference type="EMBL" id="JAUYVI010000002">
    <property type="protein sequence ID" value="MDQ7247347.1"/>
    <property type="molecule type" value="Genomic_DNA"/>
</dbReference>
<dbReference type="InterPro" id="IPR016164">
    <property type="entry name" value="FAD-linked_Oxase-like_C"/>
</dbReference>
<organism evidence="4 5">
    <name type="scientific">Dongia sedimenti</name>
    <dbReference type="NCBI Taxonomy" id="3064282"/>
    <lineage>
        <taxon>Bacteria</taxon>
        <taxon>Pseudomonadati</taxon>
        <taxon>Pseudomonadota</taxon>
        <taxon>Alphaproteobacteria</taxon>
        <taxon>Rhodospirillales</taxon>
        <taxon>Dongiaceae</taxon>
        <taxon>Dongia</taxon>
    </lineage>
</organism>
<reference evidence="5" key="1">
    <citation type="submission" date="2023-08" db="EMBL/GenBank/DDBJ databases">
        <title>Rhodospirillaceae gen. nov., a novel taxon isolated from the Yangtze River Yuezi River estuary sludge.</title>
        <authorList>
            <person name="Ruan L."/>
        </authorList>
    </citation>
    <scope>NUCLEOTIDE SEQUENCE [LARGE SCALE GENOMIC DNA]</scope>
    <source>
        <strain evidence="5">R-7</strain>
    </source>
</reference>
<evidence type="ECO:0000313" key="4">
    <source>
        <dbReference type="EMBL" id="MDQ7247347.1"/>
    </source>
</evidence>
<evidence type="ECO:0000313" key="5">
    <source>
        <dbReference type="Proteomes" id="UP001230156"/>
    </source>
</evidence>
<dbReference type="SUPFAM" id="SSF56176">
    <property type="entry name" value="FAD-binding/transporter-associated domain-like"/>
    <property type="match status" value="1"/>
</dbReference>
<dbReference type="GO" id="GO:0019154">
    <property type="term" value="F:glycolate dehydrogenase activity"/>
    <property type="evidence" value="ECO:0007669"/>
    <property type="project" value="UniProtKB-EC"/>
</dbReference>
<keyword evidence="5" id="KW-1185">Reference proteome</keyword>
<evidence type="ECO:0000256" key="2">
    <source>
        <dbReference type="ARBA" id="ARBA00022827"/>
    </source>
</evidence>
<dbReference type="Pfam" id="PF01565">
    <property type="entry name" value="FAD_binding_4"/>
    <property type="match status" value="1"/>
</dbReference>
<feature type="domain" description="FAD-binding PCMH-type" evidence="3">
    <location>
        <begin position="1"/>
        <end position="186"/>
    </location>
</feature>